<keyword evidence="3" id="KW-1185">Reference proteome</keyword>
<name>A0AAD6U082_9AGAR</name>
<accession>A0AAD6U082</accession>
<organism evidence="2 3">
    <name type="scientific">Mycena belliarum</name>
    <dbReference type="NCBI Taxonomy" id="1033014"/>
    <lineage>
        <taxon>Eukaryota</taxon>
        <taxon>Fungi</taxon>
        <taxon>Dikarya</taxon>
        <taxon>Basidiomycota</taxon>
        <taxon>Agaricomycotina</taxon>
        <taxon>Agaricomycetes</taxon>
        <taxon>Agaricomycetidae</taxon>
        <taxon>Agaricales</taxon>
        <taxon>Marasmiineae</taxon>
        <taxon>Mycenaceae</taxon>
        <taxon>Mycena</taxon>
    </lineage>
</organism>
<reference evidence="2" key="1">
    <citation type="submission" date="2023-03" db="EMBL/GenBank/DDBJ databases">
        <title>Massive genome expansion in bonnet fungi (Mycena s.s.) driven by repeated elements and novel gene families across ecological guilds.</title>
        <authorList>
            <consortium name="Lawrence Berkeley National Laboratory"/>
            <person name="Harder C.B."/>
            <person name="Miyauchi S."/>
            <person name="Viragh M."/>
            <person name="Kuo A."/>
            <person name="Thoen E."/>
            <person name="Andreopoulos B."/>
            <person name="Lu D."/>
            <person name="Skrede I."/>
            <person name="Drula E."/>
            <person name="Henrissat B."/>
            <person name="Morin E."/>
            <person name="Kohler A."/>
            <person name="Barry K."/>
            <person name="LaButti K."/>
            <person name="Morin E."/>
            <person name="Salamov A."/>
            <person name="Lipzen A."/>
            <person name="Mereny Z."/>
            <person name="Hegedus B."/>
            <person name="Baldrian P."/>
            <person name="Stursova M."/>
            <person name="Weitz H."/>
            <person name="Taylor A."/>
            <person name="Grigoriev I.V."/>
            <person name="Nagy L.G."/>
            <person name="Martin F."/>
            <person name="Kauserud H."/>
        </authorList>
    </citation>
    <scope>NUCLEOTIDE SEQUENCE</scope>
    <source>
        <strain evidence="2">CBHHK173m</strain>
    </source>
</reference>
<dbReference type="AlphaFoldDB" id="A0AAD6U082"/>
<dbReference type="EMBL" id="JARJCN010000055">
    <property type="protein sequence ID" value="KAJ7080351.1"/>
    <property type="molecule type" value="Genomic_DNA"/>
</dbReference>
<feature type="region of interest" description="Disordered" evidence="1">
    <location>
        <begin position="159"/>
        <end position="178"/>
    </location>
</feature>
<sequence length="178" mass="20281">MPFPNVEDIIDHIVRQVFHDRQREDGLPKNFFKLALVSRKFLNPVRRNLYPELDVKGPEHFMLLTDQLRLSPHLASMLPARLEHLRLSDTTLSFLPVPELAAWLRRKPFPLQGTLKRLETGGKLRGSTVPHGPKASDTMLAELAELCREMAIEWIHHPDEAEEPDDGEFPGSDGHESG</sequence>
<gene>
    <name evidence="2" type="ORF">B0H15DRAFT_856793</name>
</gene>
<evidence type="ECO:0000313" key="3">
    <source>
        <dbReference type="Proteomes" id="UP001222325"/>
    </source>
</evidence>
<dbReference type="Proteomes" id="UP001222325">
    <property type="component" value="Unassembled WGS sequence"/>
</dbReference>
<comment type="caution">
    <text evidence="2">The sequence shown here is derived from an EMBL/GenBank/DDBJ whole genome shotgun (WGS) entry which is preliminary data.</text>
</comment>
<evidence type="ECO:0000256" key="1">
    <source>
        <dbReference type="SAM" id="MobiDB-lite"/>
    </source>
</evidence>
<proteinExistence type="predicted"/>
<evidence type="ECO:0000313" key="2">
    <source>
        <dbReference type="EMBL" id="KAJ7080351.1"/>
    </source>
</evidence>
<protein>
    <submittedName>
        <fullName evidence="2">Uncharacterized protein</fullName>
    </submittedName>
</protein>